<proteinExistence type="predicted"/>
<reference evidence="2 4" key="1">
    <citation type="journal article" date="2014" name="BMC Genomics">
        <title>Genome sequence of Anopheles sinensis provides insight into genetics basis of mosquito competence for malaria parasites.</title>
        <authorList>
            <person name="Zhou D."/>
            <person name="Zhang D."/>
            <person name="Ding G."/>
            <person name="Shi L."/>
            <person name="Hou Q."/>
            <person name="Ye Y."/>
            <person name="Xu Y."/>
            <person name="Zhou H."/>
            <person name="Xiong C."/>
            <person name="Li S."/>
            <person name="Yu J."/>
            <person name="Hong S."/>
            <person name="Yu X."/>
            <person name="Zou P."/>
            <person name="Chen C."/>
            <person name="Chang X."/>
            <person name="Wang W."/>
            <person name="Lv Y."/>
            <person name="Sun Y."/>
            <person name="Ma L."/>
            <person name="Shen B."/>
            <person name="Zhu C."/>
        </authorList>
    </citation>
    <scope>NUCLEOTIDE SEQUENCE [LARGE SCALE GENOMIC DNA]</scope>
</reference>
<dbReference type="GO" id="GO:1990904">
    <property type="term" value="C:ribonucleoprotein complex"/>
    <property type="evidence" value="ECO:0007669"/>
    <property type="project" value="UniProtKB-KW"/>
</dbReference>
<dbReference type="AlphaFoldDB" id="A0A084WCU0"/>
<evidence type="ECO:0000313" key="4">
    <source>
        <dbReference type="Proteomes" id="UP000030765"/>
    </source>
</evidence>
<dbReference type="EMBL" id="ATLV01022882">
    <property type="status" value="NOT_ANNOTATED_CDS"/>
    <property type="molecule type" value="Genomic_DNA"/>
</dbReference>
<dbReference type="VEuPathDB" id="VectorBase:ASIC016153"/>
<feature type="compositionally biased region" description="Basic residues" evidence="1">
    <location>
        <begin position="19"/>
        <end position="33"/>
    </location>
</feature>
<keyword evidence="4" id="KW-1185">Reference proteome</keyword>
<evidence type="ECO:0000256" key="1">
    <source>
        <dbReference type="SAM" id="MobiDB-lite"/>
    </source>
</evidence>
<organism evidence="2">
    <name type="scientific">Anopheles sinensis</name>
    <name type="common">Mosquito</name>
    <dbReference type="NCBI Taxonomy" id="74873"/>
    <lineage>
        <taxon>Eukaryota</taxon>
        <taxon>Metazoa</taxon>
        <taxon>Ecdysozoa</taxon>
        <taxon>Arthropoda</taxon>
        <taxon>Hexapoda</taxon>
        <taxon>Insecta</taxon>
        <taxon>Pterygota</taxon>
        <taxon>Neoptera</taxon>
        <taxon>Endopterygota</taxon>
        <taxon>Diptera</taxon>
        <taxon>Nematocera</taxon>
        <taxon>Culicoidea</taxon>
        <taxon>Culicidae</taxon>
        <taxon>Anophelinae</taxon>
        <taxon>Anopheles</taxon>
    </lineage>
</organism>
<evidence type="ECO:0000313" key="3">
    <source>
        <dbReference type="EnsemblMetazoa" id="ASIC016153-PA"/>
    </source>
</evidence>
<feature type="region of interest" description="Disordered" evidence="1">
    <location>
        <begin position="113"/>
        <end position="156"/>
    </location>
</feature>
<dbReference type="EnsemblMetazoa" id="ASIC016153-RA">
    <property type="protein sequence ID" value="ASIC016153-PA"/>
    <property type="gene ID" value="ASIC016153"/>
</dbReference>
<protein>
    <submittedName>
        <fullName evidence="2 3">U11/U12 small nuclear ribonucleoprotein 25 kDa protein-like protein</fullName>
    </submittedName>
</protein>
<sequence>MQLSALLPGATLIADRRRSTSRHMKAHRKRKGQGAKPRDKLIARTFHQHFVDALSRDPIQCGVNPPMDAVPPAGKYCAFFDRRTARTALQTNLCVPVRCILIRDRREQFRKLSSRARPHRVRDDHTEIPRSLGGAAQETQLRPREPSLLQATETTI</sequence>
<reference evidence="3" key="2">
    <citation type="submission" date="2020-05" db="UniProtKB">
        <authorList>
            <consortium name="EnsemblMetazoa"/>
        </authorList>
    </citation>
    <scope>IDENTIFICATION</scope>
</reference>
<keyword evidence="2" id="KW-0687">Ribonucleoprotein</keyword>
<evidence type="ECO:0000313" key="2">
    <source>
        <dbReference type="EMBL" id="KFB48034.1"/>
    </source>
</evidence>
<accession>A0A084WCU0</accession>
<dbReference type="Proteomes" id="UP000030765">
    <property type="component" value="Unassembled WGS sequence"/>
</dbReference>
<gene>
    <name evidence="2" type="ORF">ZHAS_00016153</name>
</gene>
<name>A0A084WCU0_ANOSI</name>
<feature type="region of interest" description="Disordered" evidence="1">
    <location>
        <begin position="17"/>
        <end position="37"/>
    </location>
</feature>
<dbReference type="EMBL" id="KE525337">
    <property type="protein sequence ID" value="KFB48034.1"/>
    <property type="molecule type" value="Genomic_DNA"/>
</dbReference>